<dbReference type="EMBL" id="CAADJD010000020">
    <property type="protein sequence ID" value="VFS68940.1"/>
    <property type="molecule type" value="Genomic_DNA"/>
</dbReference>
<protein>
    <submittedName>
        <fullName evidence="2">ASCH domain</fullName>
    </submittedName>
</protein>
<evidence type="ECO:0000313" key="2">
    <source>
        <dbReference type="EMBL" id="VFS68940.1"/>
    </source>
</evidence>
<dbReference type="Gene3D" id="3.10.400.10">
    <property type="entry name" value="Sulfate adenylyltransferase"/>
    <property type="match status" value="1"/>
</dbReference>
<dbReference type="SMART" id="SM01022">
    <property type="entry name" value="ASCH"/>
    <property type="match status" value="1"/>
</dbReference>
<dbReference type="PIRSF" id="PIRSF021320">
    <property type="entry name" value="DUF984"/>
    <property type="match status" value="1"/>
</dbReference>
<organism evidence="2 3">
    <name type="scientific">Kluyvera cryocrescens</name>
    <name type="common">Kluyvera citrophila</name>
    <dbReference type="NCBI Taxonomy" id="580"/>
    <lineage>
        <taxon>Bacteria</taxon>
        <taxon>Pseudomonadati</taxon>
        <taxon>Pseudomonadota</taxon>
        <taxon>Gammaproteobacteria</taxon>
        <taxon>Enterobacterales</taxon>
        <taxon>Enterobacteriaceae</taxon>
        <taxon>Kluyvera</taxon>
    </lineage>
</organism>
<sequence length="146" mass="16229">MAGCVKMRDMKSVWQEKYPQAWCWSFGDSPELADELADLVVAGKKTGTCGSFASYQKEEPRLTPGTYHIVLNGSGEAVCVIRTLAIRLIRFHEMSPALAALEGEGDLSLAYWQSAHQAFFEREGSWSPETELIYEEFAVIETASAE</sequence>
<accession>A0A485B7E4</accession>
<reference evidence="2 3" key="1">
    <citation type="submission" date="2019-03" db="EMBL/GenBank/DDBJ databases">
        <authorList>
            <consortium name="Pathogen Informatics"/>
        </authorList>
    </citation>
    <scope>NUCLEOTIDE SEQUENCE [LARGE SCALE GENOMIC DNA]</scope>
    <source>
        <strain evidence="2 3">NCTC12993</strain>
    </source>
</reference>
<evidence type="ECO:0000313" key="3">
    <source>
        <dbReference type="Proteomes" id="UP000401081"/>
    </source>
</evidence>
<proteinExistence type="predicted"/>
<keyword evidence="3" id="KW-1185">Reference proteome</keyword>
<gene>
    <name evidence="2" type="ORF">NCTC12993_04205</name>
</gene>
<dbReference type="SUPFAM" id="SSF88697">
    <property type="entry name" value="PUA domain-like"/>
    <property type="match status" value="1"/>
</dbReference>
<evidence type="ECO:0000259" key="1">
    <source>
        <dbReference type="SMART" id="SM01022"/>
    </source>
</evidence>
<feature type="domain" description="ASCH" evidence="1">
    <location>
        <begin position="24"/>
        <end position="141"/>
    </location>
</feature>
<dbReference type="AlphaFoldDB" id="A0A485B7E4"/>
<dbReference type="InterPro" id="IPR009326">
    <property type="entry name" value="DUF984"/>
</dbReference>
<dbReference type="PANTHER" id="PTHR39203:SF1">
    <property type="entry name" value="CYTOPLASMIC PROTEIN"/>
    <property type="match status" value="1"/>
</dbReference>
<name>A0A485B7E4_KLUCR</name>
<dbReference type="InterPro" id="IPR015947">
    <property type="entry name" value="PUA-like_sf"/>
</dbReference>
<dbReference type="CDD" id="cd06553">
    <property type="entry name" value="ASCH_Ef3133_like"/>
    <property type="match status" value="1"/>
</dbReference>
<dbReference type="Pfam" id="PF04266">
    <property type="entry name" value="ASCH"/>
    <property type="match status" value="1"/>
</dbReference>
<dbReference type="PANTHER" id="PTHR39203">
    <property type="entry name" value="CYTOPLASMIC PROTEIN-RELATED"/>
    <property type="match status" value="1"/>
</dbReference>
<dbReference type="InterPro" id="IPR007374">
    <property type="entry name" value="ASCH_domain"/>
</dbReference>
<dbReference type="Proteomes" id="UP000401081">
    <property type="component" value="Unassembled WGS sequence"/>
</dbReference>